<dbReference type="OrthoDB" id="9794948at2"/>
<evidence type="ECO:0000313" key="2">
    <source>
        <dbReference type="Proteomes" id="UP000253141"/>
    </source>
</evidence>
<reference evidence="1 2" key="1">
    <citation type="submission" date="2018-07" db="EMBL/GenBank/DDBJ databases">
        <title>Genome analysis of Runella aurantiaca.</title>
        <authorList>
            <person name="Yang X."/>
        </authorList>
    </citation>
    <scope>NUCLEOTIDE SEQUENCE [LARGE SCALE GENOMIC DNA]</scope>
    <source>
        <strain evidence="1 2">YX9</strain>
    </source>
</reference>
<accession>A0A369HYI1</accession>
<organism evidence="1 2">
    <name type="scientific">Runella aurantiaca</name>
    <dbReference type="NCBI Taxonomy" id="2282308"/>
    <lineage>
        <taxon>Bacteria</taxon>
        <taxon>Pseudomonadati</taxon>
        <taxon>Bacteroidota</taxon>
        <taxon>Cytophagia</taxon>
        <taxon>Cytophagales</taxon>
        <taxon>Spirosomataceae</taxon>
        <taxon>Runella</taxon>
    </lineage>
</organism>
<sequence length="222" mass="25470">MYNFSYFKEKDRQAILDFMEEYPFAFLTGNTLSGAPVATQIPVMIEERQSELFLQGHIMRNTDHHKAFVENPNALIVFTGPNAYVSASLYSNPHIGSTWNYMSVHIHGQIKFMPESELIQLMKKMTLKFEGGNSTSPTIYDNLPDAFLKKMMPAIAGFEMKADRIENVFKLSQNRDEKSYLTIISKLEQEGGNSNLIAIEMRKHRAELFPPGIEWDENKFDS</sequence>
<comment type="caution">
    <text evidence="1">The sequence shown here is derived from an EMBL/GenBank/DDBJ whole genome shotgun (WGS) entry which is preliminary data.</text>
</comment>
<gene>
    <name evidence="1" type="ORF">DVG78_28150</name>
</gene>
<dbReference type="EMBL" id="QPIW01000040">
    <property type="protein sequence ID" value="RDB02591.1"/>
    <property type="molecule type" value="Genomic_DNA"/>
</dbReference>
<proteinExistence type="predicted"/>
<dbReference type="Pfam" id="PF04299">
    <property type="entry name" value="FMN_bind_2"/>
    <property type="match status" value="1"/>
</dbReference>
<name>A0A369HYI1_9BACT</name>
<dbReference type="RefSeq" id="WP_114464344.1">
    <property type="nucleotide sequence ID" value="NZ_QPIW01000040.1"/>
</dbReference>
<dbReference type="AlphaFoldDB" id="A0A369HYI1"/>
<keyword evidence="2" id="KW-1185">Reference proteome</keyword>
<dbReference type="PANTHER" id="PTHR35802:SF1">
    <property type="entry name" value="PROTEASE SYNTHASE AND SPORULATION PROTEIN PAI 2"/>
    <property type="match status" value="1"/>
</dbReference>
<dbReference type="Gene3D" id="2.30.110.10">
    <property type="entry name" value="Electron Transport, Fmn-binding Protein, Chain A"/>
    <property type="match status" value="1"/>
</dbReference>
<protein>
    <submittedName>
        <fullName evidence="1">FMN-binding negative transcriptional regulator</fullName>
    </submittedName>
</protein>
<dbReference type="PANTHER" id="PTHR35802">
    <property type="entry name" value="PROTEASE SYNTHASE AND SPORULATION PROTEIN PAI 2"/>
    <property type="match status" value="1"/>
</dbReference>
<dbReference type="PIRSF" id="PIRSF010372">
    <property type="entry name" value="PaiB"/>
    <property type="match status" value="1"/>
</dbReference>
<evidence type="ECO:0000313" key="1">
    <source>
        <dbReference type="EMBL" id="RDB02591.1"/>
    </source>
</evidence>
<dbReference type="InterPro" id="IPR007396">
    <property type="entry name" value="TR_PAI2-type"/>
</dbReference>
<dbReference type="InterPro" id="IPR012349">
    <property type="entry name" value="Split_barrel_FMN-bd"/>
</dbReference>
<dbReference type="SUPFAM" id="SSF50475">
    <property type="entry name" value="FMN-binding split barrel"/>
    <property type="match status" value="1"/>
</dbReference>
<dbReference type="Proteomes" id="UP000253141">
    <property type="component" value="Unassembled WGS sequence"/>
</dbReference>